<dbReference type="EMBL" id="OD004798">
    <property type="protein sequence ID" value="CAD7410501.1"/>
    <property type="molecule type" value="Genomic_DNA"/>
</dbReference>
<evidence type="ECO:0000313" key="2">
    <source>
        <dbReference type="EMBL" id="CAD7410501.1"/>
    </source>
</evidence>
<keyword evidence="1" id="KW-1133">Transmembrane helix</keyword>
<protein>
    <submittedName>
        <fullName evidence="2">Uncharacterized protein</fullName>
    </submittedName>
</protein>
<sequence>MYHKPAGSHRFPSLHPGSDPAFAWSESGKPFRKNHPHFTRLSIRTSISPSSAVELNTTRAAREALHKFKDHRDLEVKLYSTLYHSPVARTLLWGGLTLSAVSCVAALVMFLRRVS</sequence>
<accession>A0A7R9H6A6</accession>
<dbReference type="AlphaFoldDB" id="A0A7R9H6A6"/>
<keyword evidence="1" id="KW-0812">Transmembrane</keyword>
<reference evidence="2" key="1">
    <citation type="submission" date="2020-11" db="EMBL/GenBank/DDBJ databases">
        <authorList>
            <person name="Tran Van P."/>
        </authorList>
    </citation>
    <scope>NUCLEOTIDE SEQUENCE</scope>
</reference>
<gene>
    <name evidence="2" type="ORF">TPSB3V08_LOCUS7379</name>
</gene>
<feature type="transmembrane region" description="Helical" evidence="1">
    <location>
        <begin position="91"/>
        <end position="111"/>
    </location>
</feature>
<name>A0A7R9H6A6_TIMPO</name>
<keyword evidence="1" id="KW-0472">Membrane</keyword>
<proteinExistence type="predicted"/>
<evidence type="ECO:0000256" key="1">
    <source>
        <dbReference type="SAM" id="Phobius"/>
    </source>
</evidence>
<organism evidence="2">
    <name type="scientific">Timema poppense</name>
    <name type="common">Walking stick</name>
    <dbReference type="NCBI Taxonomy" id="170557"/>
    <lineage>
        <taxon>Eukaryota</taxon>
        <taxon>Metazoa</taxon>
        <taxon>Ecdysozoa</taxon>
        <taxon>Arthropoda</taxon>
        <taxon>Hexapoda</taxon>
        <taxon>Insecta</taxon>
        <taxon>Pterygota</taxon>
        <taxon>Neoptera</taxon>
        <taxon>Polyneoptera</taxon>
        <taxon>Phasmatodea</taxon>
        <taxon>Timematodea</taxon>
        <taxon>Timematoidea</taxon>
        <taxon>Timematidae</taxon>
        <taxon>Timema</taxon>
    </lineage>
</organism>